<dbReference type="InterPro" id="IPR029026">
    <property type="entry name" value="tRNA_m1G_MTases_N"/>
</dbReference>
<accession>A0A5E4PIG3</accession>
<evidence type="ECO:0000256" key="5">
    <source>
        <dbReference type="HAMAP-Rule" id="MF_00658"/>
    </source>
</evidence>
<evidence type="ECO:0000256" key="1">
    <source>
        <dbReference type="ARBA" id="ARBA00022603"/>
    </source>
</evidence>
<keyword evidence="2 5" id="KW-0808">Transferase</keyword>
<dbReference type="AlphaFoldDB" id="A0A5E4PIG3"/>
<comment type="subcellular location">
    <subcellularLocation>
        <location evidence="5">Cytoplasm</location>
    </subcellularLocation>
</comment>
<keyword evidence="5" id="KW-0963">Cytoplasm</keyword>
<dbReference type="InterPro" id="IPR029028">
    <property type="entry name" value="Alpha/beta_knot_MTases"/>
</dbReference>
<dbReference type="Gene3D" id="3.40.1280.10">
    <property type="match status" value="1"/>
</dbReference>
<reference evidence="6 7" key="1">
    <citation type="submission" date="2019-08" db="EMBL/GenBank/DDBJ databases">
        <authorList>
            <person name="Guy L."/>
        </authorList>
    </citation>
    <scope>NUCLEOTIDE SEQUENCE [LARGE SCALE GENOMIC DNA]</scope>
    <source>
        <strain evidence="6 7">SGT-108</strain>
    </source>
</reference>
<dbReference type="Pfam" id="PF02590">
    <property type="entry name" value="SPOUT_MTase"/>
    <property type="match status" value="1"/>
</dbReference>
<dbReference type="OrthoDB" id="9806643at2"/>
<dbReference type="PIRSF" id="PIRSF004505">
    <property type="entry name" value="MT_bac"/>
    <property type="match status" value="1"/>
</dbReference>
<evidence type="ECO:0000256" key="3">
    <source>
        <dbReference type="ARBA" id="ARBA00022691"/>
    </source>
</evidence>
<dbReference type="NCBIfam" id="NF000986">
    <property type="entry name" value="PRK00103.1-4"/>
    <property type="match status" value="1"/>
</dbReference>
<keyword evidence="3 5" id="KW-0949">S-adenosyl-L-methionine</keyword>
<comment type="similarity">
    <text evidence="4 5">Belongs to the RNA methyltransferase RlmH family.</text>
</comment>
<dbReference type="InterPro" id="IPR003742">
    <property type="entry name" value="RlmH-like"/>
</dbReference>
<dbReference type="EC" id="2.1.1.177" evidence="5"/>
<dbReference type="Proteomes" id="UP000324194">
    <property type="component" value="Chromosome 1"/>
</dbReference>
<dbReference type="NCBIfam" id="TIGR00246">
    <property type="entry name" value="tRNA_RlmH_YbeA"/>
    <property type="match status" value="1"/>
</dbReference>
<name>A0A5E4PIG3_9COXI</name>
<organism evidence="6 7">
    <name type="scientific">Aquicella siphonis</name>
    <dbReference type="NCBI Taxonomy" id="254247"/>
    <lineage>
        <taxon>Bacteria</taxon>
        <taxon>Pseudomonadati</taxon>
        <taxon>Pseudomonadota</taxon>
        <taxon>Gammaproteobacteria</taxon>
        <taxon>Legionellales</taxon>
        <taxon>Coxiellaceae</taxon>
        <taxon>Aquicella</taxon>
    </lineage>
</organism>
<evidence type="ECO:0000256" key="4">
    <source>
        <dbReference type="ARBA" id="ARBA00038303"/>
    </source>
</evidence>
<dbReference type="EMBL" id="LR699119">
    <property type="protein sequence ID" value="VVC76238.1"/>
    <property type="molecule type" value="Genomic_DNA"/>
</dbReference>
<dbReference type="GO" id="GO:0070038">
    <property type="term" value="F:rRNA (pseudouridine-N3-)-methyltransferase activity"/>
    <property type="evidence" value="ECO:0007669"/>
    <property type="project" value="UniProtKB-UniRule"/>
</dbReference>
<dbReference type="PANTHER" id="PTHR33603">
    <property type="entry name" value="METHYLTRANSFERASE"/>
    <property type="match status" value="1"/>
</dbReference>
<dbReference type="KEGG" id="asip:AQUSIP_15440"/>
<gene>
    <name evidence="5 6" type="primary">rlmH</name>
    <name evidence="6" type="ORF">AQUSIP_15440</name>
</gene>
<dbReference type="HAMAP" id="MF_00658">
    <property type="entry name" value="23SrRNA_methyltr_H"/>
    <property type="match status" value="1"/>
</dbReference>
<feature type="binding site" evidence="5">
    <location>
        <position position="104"/>
    </location>
    <ligand>
        <name>S-adenosyl-L-methionine</name>
        <dbReference type="ChEBI" id="CHEBI:59789"/>
    </ligand>
</feature>
<proteinExistence type="inferred from homology"/>
<evidence type="ECO:0000313" key="7">
    <source>
        <dbReference type="Proteomes" id="UP000324194"/>
    </source>
</evidence>
<dbReference type="CDD" id="cd18081">
    <property type="entry name" value="RlmH-like"/>
    <property type="match status" value="1"/>
</dbReference>
<comment type="function">
    <text evidence="5">Specifically methylates the pseudouridine at position 1915 (m3Psi1915) in 23S rRNA.</text>
</comment>
<evidence type="ECO:0000313" key="6">
    <source>
        <dbReference type="EMBL" id="VVC76238.1"/>
    </source>
</evidence>
<keyword evidence="7" id="KW-1185">Reference proteome</keyword>
<comment type="subunit">
    <text evidence="5">Homodimer.</text>
</comment>
<evidence type="ECO:0000256" key="2">
    <source>
        <dbReference type="ARBA" id="ARBA00022679"/>
    </source>
</evidence>
<dbReference type="GO" id="GO:0005737">
    <property type="term" value="C:cytoplasm"/>
    <property type="evidence" value="ECO:0007669"/>
    <property type="project" value="UniProtKB-SubCell"/>
</dbReference>
<sequence>MKIRLLTITHKSPAWIREGYEEYAKRLPATCQLELVEIPAEKRTPHADLRRITEREGEKMLNAVKPGHKIIALDIKGSLWTTEQLAEQLALWHQGGRHIDLLVGGPDGLSPACLIKAEQKWSLSPLTFPHFLVRLIVAEQIYRAYSILIQHPYHR</sequence>
<comment type="catalytic activity">
    <reaction evidence="5">
        <text>pseudouridine(1915) in 23S rRNA + S-adenosyl-L-methionine = N(3)-methylpseudouridine(1915) in 23S rRNA + S-adenosyl-L-homocysteine + H(+)</text>
        <dbReference type="Rhea" id="RHEA:42752"/>
        <dbReference type="Rhea" id="RHEA-COMP:10221"/>
        <dbReference type="Rhea" id="RHEA-COMP:10222"/>
        <dbReference type="ChEBI" id="CHEBI:15378"/>
        <dbReference type="ChEBI" id="CHEBI:57856"/>
        <dbReference type="ChEBI" id="CHEBI:59789"/>
        <dbReference type="ChEBI" id="CHEBI:65314"/>
        <dbReference type="ChEBI" id="CHEBI:74486"/>
        <dbReference type="EC" id="2.1.1.177"/>
    </reaction>
</comment>
<feature type="binding site" evidence="5">
    <location>
        <begin position="123"/>
        <end position="128"/>
    </location>
    <ligand>
        <name>S-adenosyl-L-methionine</name>
        <dbReference type="ChEBI" id="CHEBI:59789"/>
    </ligand>
</feature>
<dbReference type="SUPFAM" id="SSF75217">
    <property type="entry name" value="alpha/beta knot"/>
    <property type="match status" value="1"/>
</dbReference>
<keyword evidence="1 5" id="KW-0489">Methyltransferase</keyword>
<dbReference type="PANTHER" id="PTHR33603:SF1">
    <property type="entry name" value="RIBOSOMAL RNA LARGE SUBUNIT METHYLTRANSFERASE H"/>
    <property type="match status" value="1"/>
</dbReference>
<protein>
    <recommendedName>
        <fullName evidence="5">Ribosomal RNA large subunit methyltransferase H</fullName>
        <ecNumber evidence="5">2.1.1.177</ecNumber>
    </recommendedName>
    <alternativeName>
        <fullName evidence="5">23S rRNA (pseudouridine1915-N3)-methyltransferase</fullName>
    </alternativeName>
    <alternativeName>
        <fullName evidence="5">23S rRNA m3Psi1915 methyltransferase</fullName>
    </alternativeName>
    <alternativeName>
        <fullName evidence="5">rRNA (pseudouridine-N3-)-methyltransferase RlmH</fullName>
    </alternativeName>
</protein>
<feature type="binding site" evidence="5">
    <location>
        <position position="73"/>
    </location>
    <ligand>
        <name>S-adenosyl-L-methionine</name>
        <dbReference type="ChEBI" id="CHEBI:59789"/>
    </ligand>
</feature>
<dbReference type="RefSeq" id="WP_148339471.1">
    <property type="nucleotide sequence ID" value="NZ_LR699119.1"/>
</dbReference>
<keyword evidence="5" id="KW-0698">rRNA processing</keyword>